<sequence>MEMSLKKNSKRGMTFCMTCGEDIKEKEAIKSKRTGNYYCSDECMQLFEV</sequence>
<dbReference type="EMBL" id="LAZR01021238">
    <property type="protein sequence ID" value="KKL86013.1"/>
    <property type="molecule type" value="Genomic_DNA"/>
</dbReference>
<reference evidence="1" key="1">
    <citation type="journal article" date="2015" name="Nature">
        <title>Complex archaea that bridge the gap between prokaryotes and eukaryotes.</title>
        <authorList>
            <person name="Spang A."/>
            <person name="Saw J.H."/>
            <person name="Jorgensen S.L."/>
            <person name="Zaremba-Niedzwiedzka K."/>
            <person name="Martijn J."/>
            <person name="Lind A.E."/>
            <person name="van Eijk R."/>
            <person name="Schleper C."/>
            <person name="Guy L."/>
            <person name="Ettema T.J."/>
        </authorList>
    </citation>
    <scope>NUCLEOTIDE SEQUENCE</scope>
</reference>
<evidence type="ECO:0008006" key="2">
    <source>
        <dbReference type="Google" id="ProtNLM"/>
    </source>
</evidence>
<dbReference type="AlphaFoldDB" id="A0A0F9FIB8"/>
<name>A0A0F9FIB8_9ZZZZ</name>
<comment type="caution">
    <text evidence="1">The sequence shown here is derived from an EMBL/GenBank/DDBJ whole genome shotgun (WGS) entry which is preliminary data.</text>
</comment>
<protein>
    <recommendedName>
        <fullName evidence="2">TRASH domain-containing protein</fullName>
    </recommendedName>
</protein>
<evidence type="ECO:0000313" key="1">
    <source>
        <dbReference type="EMBL" id="KKL86013.1"/>
    </source>
</evidence>
<proteinExistence type="predicted"/>
<accession>A0A0F9FIB8</accession>
<gene>
    <name evidence="1" type="ORF">LCGC14_1948960</name>
</gene>
<organism evidence="1">
    <name type="scientific">marine sediment metagenome</name>
    <dbReference type="NCBI Taxonomy" id="412755"/>
    <lineage>
        <taxon>unclassified sequences</taxon>
        <taxon>metagenomes</taxon>
        <taxon>ecological metagenomes</taxon>
    </lineage>
</organism>